<dbReference type="EMBL" id="PYEP01000003">
    <property type="protein sequence ID" value="PSN08096.1"/>
    <property type="molecule type" value="Genomic_DNA"/>
</dbReference>
<proteinExistence type="predicted"/>
<evidence type="ECO:0000313" key="2">
    <source>
        <dbReference type="Proteomes" id="UP000240212"/>
    </source>
</evidence>
<sequence length="60" mass="7069">MPRFSLRFTRRFAKTIRSFEHPETLFYKSVTRMATLFAFLPASSVGWQKQKGFPTPMLLL</sequence>
<protein>
    <submittedName>
        <fullName evidence="1">Uncharacterized protein</fullName>
    </submittedName>
</protein>
<keyword evidence="2" id="KW-1185">Reference proteome</keyword>
<reference evidence="1 2" key="1">
    <citation type="submission" date="2018-03" db="EMBL/GenBank/DDBJ databases">
        <title>Draft genome sequence of the first documented clinical Siccibacter turicensis isolate in Austria.</title>
        <authorList>
            <person name="Lepuschitz S."/>
            <person name="Pekard-Amenitsch S."/>
            <person name="Haunold R."/>
            <person name="Schill S."/>
            <person name="Mach R."/>
            <person name="Allerberger F."/>
            <person name="Ruppitsch W."/>
            <person name="Forsythe S.J."/>
        </authorList>
    </citation>
    <scope>NUCLEOTIDE SEQUENCE [LARGE SCALE GENOMIC DNA]</scope>
    <source>
        <strain evidence="1 2">6100069499-17</strain>
    </source>
</reference>
<dbReference type="AlphaFoldDB" id="A0A2P8VKN5"/>
<comment type="caution">
    <text evidence="1">The sequence shown here is derived from an EMBL/GenBank/DDBJ whole genome shotgun (WGS) entry which is preliminary data.</text>
</comment>
<accession>A0A2P8VKN5</accession>
<dbReference type="Proteomes" id="UP000240212">
    <property type="component" value="Unassembled WGS sequence"/>
</dbReference>
<evidence type="ECO:0000313" key="1">
    <source>
        <dbReference type="EMBL" id="PSN08096.1"/>
    </source>
</evidence>
<name>A0A2P8VKN5_9ENTR</name>
<organism evidence="1 2">
    <name type="scientific">Siccibacter turicensis</name>
    <dbReference type="NCBI Taxonomy" id="357233"/>
    <lineage>
        <taxon>Bacteria</taxon>
        <taxon>Pseudomonadati</taxon>
        <taxon>Pseudomonadota</taxon>
        <taxon>Gammaproteobacteria</taxon>
        <taxon>Enterobacterales</taxon>
        <taxon>Enterobacteriaceae</taxon>
        <taxon>Siccibacter</taxon>
    </lineage>
</organism>
<gene>
    <name evidence="1" type="ORF">C7G83_07900</name>
</gene>